<dbReference type="EMBL" id="VFOX01000002">
    <property type="protein sequence ID" value="TQL82065.1"/>
    <property type="molecule type" value="Genomic_DNA"/>
</dbReference>
<dbReference type="GO" id="GO:0016787">
    <property type="term" value="F:hydrolase activity"/>
    <property type="evidence" value="ECO:0007669"/>
    <property type="project" value="UniProtKB-KW"/>
</dbReference>
<sequence length="292" mass="32053">MMTTSPASMTVDCDGIEIAADVRGSGPAVLLLHGYPETKAMWREVAESLAVDHTVVAADLRGYGDSAKPRGEHYAKRDMARDQVALMRTLGFERFAVIGHDRGARVGHRMALDHPDAVSALAVLDIVPTLHMFENVDRAMATAYFHWFFLARADGMPEALITADRKTWLRSRFTGRRHDGDRLPDAYDEYLRCFDVDTVHASGADYRAAATVDLEHDRADRAAGRTVTCPVLALWGAHSYVGRHFDVLATWRPYAPSVTGRAIDADHYLAEEAPDATATALREFLGATAVAA</sequence>
<dbReference type="SUPFAM" id="SSF53474">
    <property type="entry name" value="alpha/beta-Hydrolases"/>
    <property type="match status" value="1"/>
</dbReference>
<keyword evidence="4" id="KW-1185">Reference proteome</keyword>
<dbReference type="OrthoDB" id="27092at2"/>
<dbReference type="RefSeq" id="WP_141873983.1">
    <property type="nucleotide sequence ID" value="NZ_VFOX01000002.1"/>
</dbReference>
<dbReference type="InterPro" id="IPR000639">
    <property type="entry name" value="Epox_hydrolase-like"/>
</dbReference>
<feature type="domain" description="AB hydrolase-1" evidence="2">
    <location>
        <begin position="27"/>
        <end position="273"/>
    </location>
</feature>
<dbReference type="AlphaFoldDB" id="A0A543BB45"/>
<dbReference type="Gene3D" id="3.40.50.1820">
    <property type="entry name" value="alpha/beta hydrolase"/>
    <property type="match status" value="1"/>
</dbReference>
<dbReference type="Pfam" id="PF00561">
    <property type="entry name" value="Abhydrolase_1"/>
    <property type="match status" value="1"/>
</dbReference>
<evidence type="ECO:0000313" key="3">
    <source>
        <dbReference type="EMBL" id="TQL82065.1"/>
    </source>
</evidence>
<evidence type="ECO:0000259" key="2">
    <source>
        <dbReference type="Pfam" id="PF00561"/>
    </source>
</evidence>
<accession>A0A543BB45</accession>
<reference evidence="3 4" key="1">
    <citation type="submission" date="2019-06" db="EMBL/GenBank/DDBJ databases">
        <title>Sequencing the genomes of 1000 actinobacteria strains.</title>
        <authorList>
            <person name="Klenk H.-P."/>
        </authorList>
    </citation>
    <scope>NUCLEOTIDE SEQUENCE [LARGE SCALE GENOMIC DNA]</scope>
    <source>
        <strain evidence="3 4">DSM 20169</strain>
    </source>
</reference>
<gene>
    <name evidence="3" type="ORF">FB560_3547</name>
</gene>
<organism evidence="3 4">
    <name type="scientific">Microbacterium saperdae</name>
    <dbReference type="NCBI Taxonomy" id="69368"/>
    <lineage>
        <taxon>Bacteria</taxon>
        <taxon>Bacillati</taxon>
        <taxon>Actinomycetota</taxon>
        <taxon>Actinomycetes</taxon>
        <taxon>Micrococcales</taxon>
        <taxon>Microbacteriaceae</taxon>
        <taxon>Microbacterium</taxon>
    </lineage>
</organism>
<evidence type="ECO:0000313" key="4">
    <source>
        <dbReference type="Proteomes" id="UP000317209"/>
    </source>
</evidence>
<name>A0A543BB45_9MICO</name>
<dbReference type="InterPro" id="IPR000073">
    <property type="entry name" value="AB_hydrolase_1"/>
</dbReference>
<proteinExistence type="predicted"/>
<keyword evidence="1" id="KW-0378">Hydrolase</keyword>
<dbReference type="Proteomes" id="UP000317209">
    <property type="component" value="Unassembled WGS sequence"/>
</dbReference>
<dbReference type="PANTHER" id="PTHR43329">
    <property type="entry name" value="EPOXIDE HYDROLASE"/>
    <property type="match status" value="1"/>
</dbReference>
<evidence type="ECO:0000256" key="1">
    <source>
        <dbReference type="ARBA" id="ARBA00022801"/>
    </source>
</evidence>
<dbReference type="PRINTS" id="PR00412">
    <property type="entry name" value="EPOXHYDRLASE"/>
</dbReference>
<protein>
    <submittedName>
        <fullName evidence="3">Haloacetate dehalogenase</fullName>
    </submittedName>
</protein>
<dbReference type="InterPro" id="IPR029058">
    <property type="entry name" value="AB_hydrolase_fold"/>
</dbReference>
<comment type="caution">
    <text evidence="3">The sequence shown here is derived from an EMBL/GenBank/DDBJ whole genome shotgun (WGS) entry which is preliminary data.</text>
</comment>